<reference evidence="1 4" key="3">
    <citation type="submission" date="2016-10" db="EMBL/GenBank/DDBJ databases">
        <title>Complete Genome Assembly of Pantoea stewartii subsp. stewartii DC283, a Corn Pathogen.</title>
        <authorList>
            <person name="Duong D.A."/>
            <person name="Stevens A.M."/>
            <person name="Jensen R.V."/>
        </authorList>
    </citation>
    <scope>NUCLEOTIDE SEQUENCE [LARGE SCALE GENOMIC DNA]</scope>
    <source>
        <strain evidence="1 4">DC283</strain>
        <plasmid evidence="1 4">pDSJ09</plasmid>
    </source>
</reference>
<accession>H3RHC9</accession>
<geneLocation type="plasmid" evidence="1 4">
    <name>pDSJ09</name>
</geneLocation>
<name>H3RHC9_PANSE</name>
<dbReference type="KEGG" id="pstw:DSJ_24365"/>
<reference evidence="2 3" key="1">
    <citation type="journal article" date="2012" name="Mol. Microbiol.">
        <title>The genetic and structural basis of two distinct terminal side branch residues in stewartan and amylovoran exopolysaccharides and their potential role in host adaptation.</title>
        <authorList>
            <person name="Wang X."/>
            <person name="Yang F."/>
            <person name="von Bodman S.B."/>
        </authorList>
    </citation>
    <scope>NUCLEOTIDE SEQUENCE [LARGE SCALE GENOMIC DNA]</scope>
    <source>
        <strain evidence="2 3">DC283</strain>
    </source>
</reference>
<organism evidence="2 3">
    <name type="scientific">Pantoea stewartii subsp. stewartii DC283</name>
    <dbReference type="NCBI Taxonomy" id="660596"/>
    <lineage>
        <taxon>Bacteria</taxon>
        <taxon>Pseudomonadati</taxon>
        <taxon>Pseudomonadota</taxon>
        <taxon>Gammaproteobacteria</taxon>
        <taxon>Enterobacterales</taxon>
        <taxon>Erwiniaceae</taxon>
        <taxon>Pantoea</taxon>
    </lineage>
</organism>
<keyword evidence="4" id="KW-1185">Reference proteome</keyword>
<keyword evidence="1" id="KW-0614">Plasmid</keyword>
<proteinExistence type="predicted"/>
<dbReference type="EMBL" id="CP017590">
    <property type="protein sequence ID" value="ARF52382.1"/>
    <property type="molecule type" value="Genomic_DNA"/>
</dbReference>
<dbReference type="EMBL" id="AHIE01000028">
    <property type="protein sequence ID" value="EHT99209.1"/>
    <property type="molecule type" value="Genomic_DNA"/>
</dbReference>
<dbReference type="Proteomes" id="UP000005050">
    <property type="component" value="Unassembled WGS sequence"/>
</dbReference>
<sequence>MKTPIPLHDVLVELENAGHSELWMASPRGKICFEVHPLDQSQWYLPNIITHDGRTVAHREKRPNGWLLSGDWKNIHCRSGAAAPYDTKFLEEDWRFQLVDMR</sequence>
<evidence type="ECO:0000313" key="2">
    <source>
        <dbReference type="EMBL" id="EHT99209.1"/>
    </source>
</evidence>
<dbReference type="AlphaFoldDB" id="H3RHC9"/>
<evidence type="ECO:0000313" key="4">
    <source>
        <dbReference type="Proteomes" id="UP000192380"/>
    </source>
</evidence>
<dbReference type="RefSeq" id="WP_006120893.1">
    <property type="nucleotide sequence ID" value="NZ_AHIE01000028.1"/>
</dbReference>
<protein>
    <submittedName>
        <fullName evidence="2">Uncharacterized protein</fullName>
    </submittedName>
</protein>
<evidence type="ECO:0000313" key="1">
    <source>
        <dbReference type="EMBL" id="ARF52382.1"/>
    </source>
</evidence>
<gene>
    <name evidence="2" type="ORF">CKS_5317</name>
    <name evidence="1" type="ORF">DSJ_24365</name>
</gene>
<dbReference type="Proteomes" id="UP000192380">
    <property type="component" value="Plasmid pDSJ09"/>
</dbReference>
<reference evidence="2" key="2">
    <citation type="submission" date="2012-01" db="EMBL/GenBank/DDBJ databases">
        <authorList>
            <person name="Biehl B.S."/>
            <person name="Ding Y."/>
            <person name="Dugan-Rocha S.P."/>
            <person name="Gibbs R.A."/>
            <person name="Glasner J.D."/>
            <person name="Kovar C."/>
            <person name="Muzny D.M."/>
            <person name="Neeno-Eckwall E.C."/>
            <person name="Perna N.T."/>
            <person name="Qin X."/>
            <person name="von Bodman S.B."/>
            <person name="Weinstock G.M."/>
        </authorList>
    </citation>
    <scope>NUCLEOTIDE SEQUENCE</scope>
    <source>
        <strain evidence="2">DC283</strain>
    </source>
</reference>
<evidence type="ECO:0000313" key="3">
    <source>
        <dbReference type="Proteomes" id="UP000005050"/>
    </source>
</evidence>